<evidence type="ECO:0000256" key="9">
    <source>
        <dbReference type="SAM" id="Phobius"/>
    </source>
</evidence>
<comment type="similarity">
    <text evidence="2">Belongs to the tellurite-resistance/dicarboxylate transporter (TDT) family.</text>
</comment>
<gene>
    <name evidence="10" type="ORF">MAPG_08153</name>
</gene>
<feature type="transmembrane region" description="Helical" evidence="9">
    <location>
        <begin position="241"/>
        <end position="260"/>
    </location>
</feature>
<keyword evidence="5 9" id="KW-0812">Transmembrane</keyword>
<reference evidence="11" key="4">
    <citation type="journal article" date="2015" name="G3 (Bethesda)">
        <title>Genome sequences of three phytopathogenic species of the Magnaporthaceae family of fungi.</title>
        <authorList>
            <person name="Okagaki L.H."/>
            <person name="Nunes C.C."/>
            <person name="Sailsbery J."/>
            <person name="Clay B."/>
            <person name="Brown D."/>
            <person name="John T."/>
            <person name="Oh Y."/>
            <person name="Young N."/>
            <person name="Fitzgerald M."/>
            <person name="Haas B.J."/>
            <person name="Zeng Q."/>
            <person name="Young S."/>
            <person name="Adiconis X."/>
            <person name="Fan L."/>
            <person name="Levin J.Z."/>
            <person name="Mitchell T.K."/>
            <person name="Okubara P.A."/>
            <person name="Farman M.L."/>
            <person name="Kohn L.M."/>
            <person name="Birren B."/>
            <person name="Ma L.-J."/>
            <person name="Dean R.A."/>
        </authorList>
    </citation>
    <scope>NUCLEOTIDE SEQUENCE</scope>
    <source>
        <strain evidence="11">ATCC 64411 / 73-15</strain>
    </source>
</reference>
<reference evidence="10" key="3">
    <citation type="submission" date="2011-03" db="EMBL/GenBank/DDBJ databases">
        <title>Annotation of Magnaporthe poae ATCC 64411.</title>
        <authorList>
            <person name="Ma L.-J."/>
            <person name="Dead R."/>
            <person name="Young S.K."/>
            <person name="Zeng Q."/>
            <person name="Gargeya S."/>
            <person name="Fitzgerald M."/>
            <person name="Haas B."/>
            <person name="Abouelleil A."/>
            <person name="Alvarado L."/>
            <person name="Arachchi H.M."/>
            <person name="Berlin A."/>
            <person name="Brown A."/>
            <person name="Chapman S.B."/>
            <person name="Chen Z."/>
            <person name="Dunbar C."/>
            <person name="Freedman E."/>
            <person name="Gearin G."/>
            <person name="Gellesch M."/>
            <person name="Goldberg J."/>
            <person name="Griggs A."/>
            <person name="Gujja S."/>
            <person name="Heiman D."/>
            <person name="Howarth C."/>
            <person name="Larson L."/>
            <person name="Lui A."/>
            <person name="MacDonald P.J.P."/>
            <person name="Mehta T."/>
            <person name="Montmayeur A."/>
            <person name="Murphy C."/>
            <person name="Neiman D."/>
            <person name="Pearson M."/>
            <person name="Priest M."/>
            <person name="Roberts A."/>
            <person name="Saif S."/>
            <person name="Shea T."/>
            <person name="Shenoy N."/>
            <person name="Sisk P."/>
            <person name="Stolte C."/>
            <person name="Sykes S."/>
            <person name="Yandava C."/>
            <person name="Wortman J."/>
            <person name="Nusbaum C."/>
            <person name="Birren B."/>
        </authorList>
    </citation>
    <scope>NUCLEOTIDE SEQUENCE</scope>
    <source>
        <strain evidence="10">ATCC 64411</strain>
    </source>
</reference>
<dbReference type="VEuPathDB" id="FungiDB:MAPG_08153"/>
<evidence type="ECO:0000256" key="1">
    <source>
        <dbReference type="ARBA" id="ARBA00004651"/>
    </source>
</evidence>
<feature type="transmembrane region" description="Helical" evidence="9">
    <location>
        <begin position="198"/>
        <end position="220"/>
    </location>
</feature>
<keyword evidence="12" id="KW-1185">Reference proteome</keyword>
<evidence type="ECO:0000313" key="10">
    <source>
        <dbReference type="EMBL" id="KLU89179.1"/>
    </source>
</evidence>
<reference evidence="12" key="2">
    <citation type="submission" date="2010-05" db="EMBL/GenBank/DDBJ databases">
        <title>The genome sequence of Magnaporthe poae strain ATCC 64411.</title>
        <authorList>
            <person name="Ma L.-J."/>
            <person name="Dead R."/>
            <person name="Young S."/>
            <person name="Zeng Q."/>
            <person name="Koehrsen M."/>
            <person name="Alvarado L."/>
            <person name="Berlin A."/>
            <person name="Chapman S.B."/>
            <person name="Chen Z."/>
            <person name="Freedman E."/>
            <person name="Gellesch M."/>
            <person name="Goldberg J."/>
            <person name="Griggs A."/>
            <person name="Gujja S."/>
            <person name="Heilman E.R."/>
            <person name="Heiman D."/>
            <person name="Hepburn T."/>
            <person name="Howarth C."/>
            <person name="Jen D."/>
            <person name="Larson L."/>
            <person name="Mehta T."/>
            <person name="Neiman D."/>
            <person name="Pearson M."/>
            <person name="Roberts A."/>
            <person name="Saif S."/>
            <person name="Shea T."/>
            <person name="Shenoy N."/>
            <person name="Sisk P."/>
            <person name="Stolte C."/>
            <person name="Sykes S."/>
            <person name="Walk T."/>
            <person name="White J."/>
            <person name="Yandava C."/>
            <person name="Haas B."/>
            <person name="Nusbaum C."/>
            <person name="Birren B."/>
        </authorList>
    </citation>
    <scope>NUCLEOTIDE SEQUENCE [LARGE SCALE GENOMIC DNA]</scope>
    <source>
        <strain evidence="12">ATCC 64411 / 73-15</strain>
    </source>
</reference>
<keyword evidence="4" id="KW-1003">Cell membrane</keyword>
<dbReference type="EMBL" id="ADBL01001972">
    <property type="status" value="NOT_ANNOTATED_CDS"/>
    <property type="molecule type" value="Genomic_DNA"/>
</dbReference>
<evidence type="ECO:0000313" key="12">
    <source>
        <dbReference type="Proteomes" id="UP000011715"/>
    </source>
</evidence>
<dbReference type="Proteomes" id="UP000011715">
    <property type="component" value="Unassembled WGS sequence"/>
</dbReference>
<reference evidence="10" key="1">
    <citation type="submission" date="2010-05" db="EMBL/GenBank/DDBJ databases">
        <title>The Genome Sequence of Magnaporthe poae strain ATCC 64411.</title>
        <authorList>
            <consortium name="The Broad Institute Genome Sequencing Platform"/>
            <consortium name="Broad Institute Genome Sequencing Center for Infectious Disease"/>
            <person name="Ma L.-J."/>
            <person name="Dead R."/>
            <person name="Young S."/>
            <person name="Zeng Q."/>
            <person name="Koehrsen M."/>
            <person name="Alvarado L."/>
            <person name="Berlin A."/>
            <person name="Chapman S.B."/>
            <person name="Chen Z."/>
            <person name="Freedman E."/>
            <person name="Gellesch M."/>
            <person name="Goldberg J."/>
            <person name="Griggs A."/>
            <person name="Gujja S."/>
            <person name="Heilman E.R."/>
            <person name="Heiman D."/>
            <person name="Hepburn T."/>
            <person name="Howarth C."/>
            <person name="Jen D."/>
            <person name="Larson L."/>
            <person name="Mehta T."/>
            <person name="Neiman D."/>
            <person name="Pearson M."/>
            <person name="Roberts A."/>
            <person name="Saif S."/>
            <person name="Shea T."/>
            <person name="Shenoy N."/>
            <person name="Sisk P."/>
            <person name="Stolte C."/>
            <person name="Sykes S."/>
            <person name="Walk T."/>
            <person name="White J."/>
            <person name="Yandava C."/>
            <person name="Haas B."/>
            <person name="Nusbaum C."/>
            <person name="Birren B."/>
        </authorList>
    </citation>
    <scope>NUCLEOTIDE SEQUENCE</scope>
    <source>
        <strain evidence="10">ATCC 64411</strain>
    </source>
</reference>
<dbReference type="AlphaFoldDB" id="A0A0C4E6L0"/>
<dbReference type="eggNOG" id="ENOG502SIGB">
    <property type="taxonomic scope" value="Eukaryota"/>
</dbReference>
<feature type="compositionally biased region" description="Low complexity" evidence="8">
    <location>
        <begin position="1"/>
        <end position="22"/>
    </location>
</feature>
<name>A0A0C4E6L0_MAGP6</name>
<evidence type="ECO:0000256" key="6">
    <source>
        <dbReference type="ARBA" id="ARBA00022989"/>
    </source>
</evidence>
<feature type="compositionally biased region" description="Basic and acidic residues" evidence="8">
    <location>
        <begin position="37"/>
        <end position="49"/>
    </location>
</feature>
<dbReference type="InterPro" id="IPR004695">
    <property type="entry name" value="SLAC1/Mae1/Ssu1/TehA"/>
</dbReference>
<dbReference type="GO" id="GO:0005886">
    <property type="term" value="C:plasma membrane"/>
    <property type="evidence" value="ECO:0007669"/>
    <property type="project" value="UniProtKB-SubCell"/>
</dbReference>
<dbReference type="PANTHER" id="PTHR31686">
    <property type="match status" value="1"/>
</dbReference>
<dbReference type="InterPro" id="IPR051629">
    <property type="entry name" value="Sulfite_efflux_TDT"/>
</dbReference>
<dbReference type="OMA" id="VFPWGVY"/>
<evidence type="ECO:0000256" key="4">
    <source>
        <dbReference type="ARBA" id="ARBA00022475"/>
    </source>
</evidence>
<evidence type="ECO:0000256" key="2">
    <source>
        <dbReference type="ARBA" id="ARBA00008566"/>
    </source>
</evidence>
<keyword evidence="7 9" id="KW-0472">Membrane</keyword>
<dbReference type="OrthoDB" id="1099at2759"/>
<reference evidence="11" key="5">
    <citation type="submission" date="2015-06" db="UniProtKB">
        <authorList>
            <consortium name="EnsemblFungi"/>
        </authorList>
    </citation>
    <scope>IDENTIFICATION</scope>
    <source>
        <strain evidence="11">ATCC 64411</strain>
    </source>
</reference>
<protein>
    <submittedName>
        <fullName evidence="10">Malic acid transporter</fullName>
    </submittedName>
</protein>
<feature type="compositionally biased region" description="Polar residues" evidence="8">
    <location>
        <begin position="51"/>
        <end position="60"/>
    </location>
</feature>
<dbReference type="Gene3D" id="1.50.10.150">
    <property type="entry name" value="Voltage-dependent anion channel"/>
    <property type="match status" value="1"/>
</dbReference>
<feature type="transmembrane region" description="Helical" evidence="9">
    <location>
        <begin position="102"/>
        <end position="119"/>
    </location>
</feature>
<feature type="transmembrane region" description="Helical" evidence="9">
    <location>
        <begin position="272"/>
        <end position="296"/>
    </location>
</feature>
<evidence type="ECO:0000256" key="8">
    <source>
        <dbReference type="SAM" id="MobiDB-lite"/>
    </source>
</evidence>
<organism evidence="11 12">
    <name type="scientific">Magnaporthiopsis poae (strain ATCC 64411 / 73-15)</name>
    <name type="common">Kentucky bluegrass fungus</name>
    <name type="synonym">Magnaporthe poae</name>
    <dbReference type="NCBI Taxonomy" id="644358"/>
    <lineage>
        <taxon>Eukaryota</taxon>
        <taxon>Fungi</taxon>
        <taxon>Dikarya</taxon>
        <taxon>Ascomycota</taxon>
        <taxon>Pezizomycotina</taxon>
        <taxon>Sordariomycetes</taxon>
        <taxon>Sordariomycetidae</taxon>
        <taxon>Magnaporthales</taxon>
        <taxon>Magnaporthaceae</taxon>
        <taxon>Magnaporthiopsis</taxon>
    </lineage>
</organism>
<feature type="transmembrane region" description="Helical" evidence="9">
    <location>
        <begin position="170"/>
        <end position="192"/>
    </location>
</feature>
<keyword evidence="6 9" id="KW-1133">Transmembrane helix</keyword>
<dbReference type="InterPro" id="IPR038665">
    <property type="entry name" value="Voltage-dep_anion_channel_sf"/>
</dbReference>
<feature type="region of interest" description="Disordered" evidence="8">
    <location>
        <begin position="1"/>
        <end position="84"/>
    </location>
</feature>
<sequence>MTNIRRPSPSARRPNASNNSAPLDPSPPPGQARLRIPHLEVDAETDMSKAESVNFSGSTSDLRRAPSKTSLSGDSGAPDASNPDLIPLSPFRTAIRNFSSQWFLVPQGAGITSIVLFSLEYRFKGLDEISYAVWAFTAVCLALMLLAYGLRLAMFPRHVLRLLGSDPAELTCMSSISIAFTSIVQMISLTLGSSNHSWAIAAVSLWWFNMALALVAVVFIPFSIPHLHTPGVASLMPNTQLPMVAAITLAAGGGMVSNTAHLDGLEGLRAPIIFVSYFSLALAVPLAMAYATMYLIRLVDGSAPAKGKIYQEMIFCGPWGQGSFALQALGQSLLKNSPGLAAYMSGGIVSETMINVLGYSSVFMGFSSWSAGTFWWAFAVMSTIRHLTRTWKHSRRIRARLTEGAAEFVHEETERYSLAVWALVFPWGVYTNAAIRLGKVLASGFF</sequence>
<dbReference type="EnsemblFungi" id="MAPG_08153T0">
    <property type="protein sequence ID" value="MAPG_08153T0"/>
    <property type="gene ID" value="MAPG_08153"/>
</dbReference>
<dbReference type="PANTHER" id="PTHR31686:SF3">
    <property type="entry name" value="ACID TRANSPORT PROTEIN, PUTATIVE (AFU_ORTHOLOGUE AFUA_4G09410)-RELATED"/>
    <property type="match status" value="1"/>
</dbReference>
<comment type="subcellular location">
    <subcellularLocation>
        <location evidence="1">Cell membrane</location>
        <topology evidence="1">Multi-pass membrane protein</topology>
    </subcellularLocation>
</comment>
<dbReference type="GO" id="GO:0000319">
    <property type="term" value="F:sulfite transmembrane transporter activity"/>
    <property type="evidence" value="ECO:0007669"/>
    <property type="project" value="TreeGrafter"/>
</dbReference>
<evidence type="ECO:0000256" key="3">
    <source>
        <dbReference type="ARBA" id="ARBA00022448"/>
    </source>
</evidence>
<dbReference type="EMBL" id="GL876972">
    <property type="protein sequence ID" value="KLU89179.1"/>
    <property type="molecule type" value="Genomic_DNA"/>
</dbReference>
<keyword evidence="3" id="KW-0813">Transport</keyword>
<feature type="transmembrane region" description="Helical" evidence="9">
    <location>
        <begin position="366"/>
        <end position="388"/>
    </location>
</feature>
<proteinExistence type="inferred from homology"/>
<evidence type="ECO:0000256" key="5">
    <source>
        <dbReference type="ARBA" id="ARBA00022692"/>
    </source>
</evidence>
<dbReference type="Pfam" id="PF03595">
    <property type="entry name" value="SLAC1"/>
    <property type="match status" value="1"/>
</dbReference>
<dbReference type="CDD" id="cd09299">
    <property type="entry name" value="TDT"/>
    <property type="match status" value="1"/>
</dbReference>
<accession>A0A0C4E6L0</accession>
<evidence type="ECO:0000256" key="7">
    <source>
        <dbReference type="ARBA" id="ARBA00023136"/>
    </source>
</evidence>
<feature type="transmembrane region" description="Helical" evidence="9">
    <location>
        <begin position="131"/>
        <end position="150"/>
    </location>
</feature>
<evidence type="ECO:0000313" key="11">
    <source>
        <dbReference type="EnsemblFungi" id="MAPG_08153T0"/>
    </source>
</evidence>